<sequence length="408" mass="44147">MRDRGKALDPTNNKNGDLFLHDDDDSASYLPCKRHPSPSSSSSPPVGICPHCLKERLLTLLCSDCGEQRLSSCSCSEISPNRASNSSNSNLEVGRVSFLIENNAQFQPSNSLNRSNSNKPPQPRPAAAAEVLILKRSSSSCVEIKRRRGGFWKIGRFFTRRSKEKLGSGSSGNGITHSVAGIEDRNGDLWVLDGDYAAGGGCGGMVSRSRSLCSFRGGSGGGGGGGFFAGSEDGTYSGARSSVSGARSSISAARSSGFNGLVFDPDRKSGYSESEPRKSGFDVENQKRDCSIPRVFSLREGNFTTAVDDSGFIDLKFDFPSSESRPPPAAEAAEYGMAGGDRNGGSFRMTVSDRGIKRSRKSFKSWRWIFRQNHHHHQHNHSSCNHDYNNHHHLGAKGEQRNNAVNPM</sequence>
<dbReference type="PANTHER" id="PTHR34197">
    <property type="entry name" value="OS04G0591300 PROTEIN"/>
    <property type="match status" value="1"/>
</dbReference>
<feature type="region of interest" description="Disordered" evidence="1">
    <location>
        <begin position="1"/>
        <end position="22"/>
    </location>
</feature>
<dbReference type="EMBL" id="OZ034821">
    <property type="protein sequence ID" value="CAL1408404.1"/>
    <property type="molecule type" value="Genomic_DNA"/>
</dbReference>
<reference evidence="2 3" key="1">
    <citation type="submission" date="2024-04" db="EMBL/GenBank/DDBJ databases">
        <authorList>
            <person name="Fracassetti M."/>
        </authorList>
    </citation>
    <scope>NUCLEOTIDE SEQUENCE [LARGE SCALE GENOMIC DNA]</scope>
</reference>
<feature type="compositionally biased region" description="Polar residues" evidence="1">
    <location>
        <begin position="107"/>
        <end position="119"/>
    </location>
</feature>
<dbReference type="AlphaFoldDB" id="A0AAV2GCM5"/>
<evidence type="ECO:0000313" key="3">
    <source>
        <dbReference type="Proteomes" id="UP001497516"/>
    </source>
</evidence>
<evidence type="ECO:0000256" key="1">
    <source>
        <dbReference type="SAM" id="MobiDB-lite"/>
    </source>
</evidence>
<protein>
    <submittedName>
        <fullName evidence="2">Uncharacterized protein</fullName>
    </submittedName>
</protein>
<organism evidence="2 3">
    <name type="scientific">Linum trigynum</name>
    <dbReference type="NCBI Taxonomy" id="586398"/>
    <lineage>
        <taxon>Eukaryota</taxon>
        <taxon>Viridiplantae</taxon>
        <taxon>Streptophyta</taxon>
        <taxon>Embryophyta</taxon>
        <taxon>Tracheophyta</taxon>
        <taxon>Spermatophyta</taxon>
        <taxon>Magnoliopsida</taxon>
        <taxon>eudicotyledons</taxon>
        <taxon>Gunneridae</taxon>
        <taxon>Pentapetalae</taxon>
        <taxon>rosids</taxon>
        <taxon>fabids</taxon>
        <taxon>Malpighiales</taxon>
        <taxon>Linaceae</taxon>
        <taxon>Linum</taxon>
    </lineage>
</organism>
<feature type="region of interest" description="Disordered" evidence="1">
    <location>
        <begin position="265"/>
        <end position="284"/>
    </location>
</feature>
<proteinExistence type="predicted"/>
<name>A0AAV2GCM5_9ROSI</name>
<keyword evidence="3" id="KW-1185">Reference proteome</keyword>
<gene>
    <name evidence="2" type="ORF">LTRI10_LOCUS48001</name>
</gene>
<feature type="region of interest" description="Disordered" evidence="1">
    <location>
        <begin position="107"/>
        <end position="126"/>
    </location>
</feature>
<dbReference type="Proteomes" id="UP001497516">
    <property type="component" value="Chromosome 8"/>
</dbReference>
<dbReference type="PANTHER" id="PTHR34197:SF3">
    <property type="entry name" value="DUF740 FAMILY PROTEIN"/>
    <property type="match status" value="1"/>
</dbReference>
<evidence type="ECO:0000313" key="2">
    <source>
        <dbReference type="EMBL" id="CAL1408404.1"/>
    </source>
</evidence>
<accession>A0AAV2GCM5</accession>